<organism evidence="1 2">
    <name type="scientific">Dendrobium catenatum</name>
    <dbReference type="NCBI Taxonomy" id="906689"/>
    <lineage>
        <taxon>Eukaryota</taxon>
        <taxon>Viridiplantae</taxon>
        <taxon>Streptophyta</taxon>
        <taxon>Embryophyta</taxon>
        <taxon>Tracheophyta</taxon>
        <taxon>Spermatophyta</taxon>
        <taxon>Magnoliopsida</taxon>
        <taxon>Liliopsida</taxon>
        <taxon>Asparagales</taxon>
        <taxon>Orchidaceae</taxon>
        <taxon>Epidendroideae</taxon>
        <taxon>Malaxideae</taxon>
        <taxon>Dendrobiinae</taxon>
        <taxon>Dendrobium</taxon>
    </lineage>
</organism>
<protein>
    <submittedName>
        <fullName evidence="1">Uncharacterized protein</fullName>
    </submittedName>
</protein>
<reference evidence="1 2" key="2">
    <citation type="journal article" date="2017" name="Nature">
        <title>The Apostasia genome and the evolution of orchids.</title>
        <authorList>
            <person name="Zhang G.Q."/>
            <person name="Liu K.W."/>
            <person name="Li Z."/>
            <person name="Lohaus R."/>
            <person name="Hsiao Y.Y."/>
            <person name="Niu S.C."/>
            <person name="Wang J.Y."/>
            <person name="Lin Y.C."/>
            <person name="Xu Q."/>
            <person name="Chen L.J."/>
            <person name="Yoshida K."/>
            <person name="Fujiwara S."/>
            <person name="Wang Z.W."/>
            <person name="Zhang Y.Q."/>
            <person name="Mitsuda N."/>
            <person name="Wang M."/>
            <person name="Liu G.H."/>
            <person name="Pecoraro L."/>
            <person name="Huang H.X."/>
            <person name="Xiao X.J."/>
            <person name="Lin M."/>
            <person name="Wu X.Y."/>
            <person name="Wu W.L."/>
            <person name="Chen Y.Y."/>
            <person name="Chang S.B."/>
            <person name="Sakamoto S."/>
            <person name="Ohme-Takagi M."/>
            <person name="Yagi M."/>
            <person name="Zeng S.J."/>
            <person name="Shen C.Y."/>
            <person name="Yeh C.M."/>
            <person name="Luo Y.B."/>
            <person name="Tsai W.C."/>
            <person name="Van de Peer Y."/>
            <person name="Liu Z.J."/>
        </authorList>
    </citation>
    <scope>NUCLEOTIDE SEQUENCE [LARGE SCALE GENOMIC DNA]</scope>
    <source>
        <tissue evidence="1">The whole plant</tissue>
    </source>
</reference>
<proteinExistence type="predicted"/>
<keyword evidence="2" id="KW-1185">Reference proteome</keyword>
<reference evidence="1 2" key="1">
    <citation type="journal article" date="2016" name="Sci. Rep.">
        <title>The Dendrobium catenatum Lindl. genome sequence provides insights into polysaccharide synthase, floral development and adaptive evolution.</title>
        <authorList>
            <person name="Zhang G.Q."/>
            <person name="Xu Q."/>
            <person name="Bian C."/>
            <person name="Tsai W.C."/>
            <person name="Yeh C.M."/>
            <person name="Liu K.W."/>
            <person name="Yoshida K."/>
            <person name="Zhang L.S."/>
            <person name="Chang S.B."/>
            <person name="Chen F."/>
            <person name="Shi Y."/>
            <person name="Su Y.Y."/>
            <person name="Zhang Y.Q."/>
            <person name="Chen L.J."/>
            <person name="Yin Y."/>
            <person name="Lin M."/>
            <person name="Huang H."/>
            <person name="Deng H."/>
            <person name="Wang Z.W."/>
            <person name="Zhu S.L."/>
            <person name="Zhao X."/>
            <person name="Deng C."/>
            <person name="Niu S.C."/>
            <person name="Huang J."/>
            <person name="Wang M."/>
            <person name="Liu G.H."/>
            <person name="Yang H.J."/>
            <person name="Xiao X.J."/>
            <person name="Hsiao Y.Y."/>
            <person name="Wu W.L."/>
            <person name="Chen Y.Y."/>
            <person name="Mitsuda N."/>
            <person name="Ohme-Takagi M."/>
            <person name="Luo Y.B."/>
            <person name="Van de Peer Y."/>
            <person name="Liu Z.J."/>
        </authorList>
    </citation>
    <scope>NUCLEOTIDE SEQUENCE [LARGE SCALE GENOMIC DNA]</scope>
    <source>
        <tissue evidence="1">The whole plant</tissue>
    </source>
</reference>
<dbReference type="EMBL" id="KZ502753">
    <property type="protein sequence ID" value="PKU73346.1"/>
    <property type="molecule type" value="Genomic_DNA"/>
</dbReference>
<evidence type="ECO:0000313" key="2">
    <source>
        <dbReference type="Proteomes" id="UP000233837"/>
    </source>
</evidence>
<dbReference type="AlphaFoldDB" id="A0A2I0WCE1"/>
<gene>
    <name evidence="1" type="ORF">MA16_Dca011036</name>
</gene>
<evidence type="ECO:0000313" key="1">
    <source>
        <dbReference type="EMBL" id="PKU73346.1"/>
    </source>
</evidence>
<accession>A0A2I0WCE1</accession>
<dbReference type="Proteomes" id="UP000233837">
    <property type="component" value="Unassembled WGS sequence"/>
</dbReference>
<name>A0A2I0WCE1_9ASPA</name>
<sequence length="75" mass="8660">MVFSCRVKACLRRPDFSRIFVHNLMKKNPSRPAETLSEGMIPVVRLSFIMIILNMMERMKLTTNTRNLSCSFHGG</sequence>